<dbReference type="EMBL" id="BK032822">
    <property type="protein sequence ID" value="DAF62191.1"/>
    <property type="molecule type" value="Genomic_DNA"/>
</dbReference>
<protein>
    <submittedName>
        <fullName evidence="1">Uncharacterized protein</fullName>
    </submittedName>
</protein>
<accession>A0A8S5TGT2</accession>
<name>A0A8S5TGT2_9CAUD</name>
<reference evidence="1" key="1">
    <citation type="journal article" date="2021" name="Proc. Natl. Acad. Sci. U.S.A.">
        <title>A Catalog of Tens of Thousands of Viruses from Human Metagenomes Reveals Hidden Associations with Chronic Diseases.</title>
        <authorList>
            <person name="Tisza M.J."/>
            <person name="Buck C.B."/>
        </authorList>
    </citation>
    <scope>NUCLEOTIDE SEQUENCE</scope>
    <source>
        <strain evidence="1">Ctt8G1</strain>
    </source>
</reference>
<organism evidence="1">
    <name type="scientific">Myoviridae sp. ctt8G1</name>
    <dbReference type="NCBI Taxonomy" id="2827713"/>
    <lineage>
        <taxon>Viruses</taxon>
        <taxon>Duplodnaviria</taxon>
        <taxon>Heunggongvirae</taxon>
        <taxon>Uroviricota</taxon>
        <taxon>Caudoviricetes</taxon>
    </lineage>
</organism>
<proteinExistence type="predicted"/>
<sequence>MKKYIHIQKEDREFIMRAFGISEKSVFNAIRFDDRRGGTDLARKVRKLAMDRGGIVMVEVPEIETLHDADGYMRQYLPNNTLLEFDKEDGGCDVFHEGKKVRRYENVVISDIKNIQSWALALGKPNPGCARPSKQVSLPSLARDLR</sequence>
<evidence type="ECO:0000313" key="1">
    <source>
        <dbReference type="EMBL" id="DAF62191.1"/>
    </source>
</evidence>